<dbReference type="Pfam" id="PF00578">
    <property type="entry name" value="AhpC-TSA"/>
    <property type="match status" value="1"/>
</dbReference>
<feature type="compositionally biased region" description="Low complexity" evidence="1">
    <location>
        <begin position="138"/>
        <end position="152"/>
    </location>
</feature>
<evidence type="ECO:0000259" key="2">
    <source>
        <dbReference type="PROSITE" id="PS51352"/>
    </source>
</evidence>
<evidence type="ECO:0000313" key="3">
    <source>
        <dbReference type="EMBL" id="CAJ1959101.1"/>
    </source>
</evidence>
<dbReference type="InterPro" id="IPR036249">
    <property type="entry name" value="Thioredoxin-like_sf"/>
</dbReference>
<dbReference type="EMBL" id="CAKOGP040001980">
    <property type="protein sequence ID" value="CAJ1959101.1"/>
    <property type="molecule type" value="Genomic_DNA"/>
</dbReference>
<sequence>MALQCVSTMTEMALHESSGPSAMIEAPTNSNSEPTELIQKPMHSVSIPAGADNDVSSSEDNFDTKSSMCASINTAESTLPMYFSDCSFNSSHYDHGSPMSPLATTSKLVKTAPETPKTAQKQKQEELLVSPHSPQRMLLKSTKSPKTPLTPKTPEKPLSKAQSIRERRRMMEAWHTEQKSKSVMSVGSSSAASVSPFSPSSKNKKVTLGTRKSSSLSAGQRKGTKDEMARYQRMVVRIVDAEKQAQNRIRRLSRGREKDARQRTLAMRERAELKLRLSQMEKARDFYKGLMAANTIQAIPMEILKTINDLPKYQPKPKMTLAEELETYVKTMQKEDPEETGFMYQEIRDWKDSADLALDVGTTAPDFRLYESHSGKQVDSFQLRQQWRIILVFYHDYDSPMCKMNLIALEKLKKTFEGEGAKLVAIGFEADTTDTVEETEVTFPLLADEAGILATRFGIIRGEEMPILSTFIIDNDGSILWKYVNTDYTKRPEPMDILEALPEKRSNKRKSIFRKGMSFKKK</sequence>
<evidence type="ECO:0000256" key="1">
    <source>
        <dbReference type="SAM" id="MobiDB-lite"/>
    </source>
</evidence>
<dbReference type="InterPro" id="IPR013766">
    <property type="entry name" value="Thioredoxin_domain"/>
</dbReference>
<proteinExistence type="predicted"/>
<feature type="region of interest" description="Disordered" evidence="1">
    <location>
        <begin position="110"/>
        <end position="228"/>
    </location>
</feature>
<dbReference type="GO" id="GO:0016209">
    <property type="term" value="F:antioxidant activity"/>
    <property type="evidence" value="ECO:0007669"/>
    <property type="project" value="InterPro"/>
</dbReference>
<feature type="compositionally biased region" description="Basic and acidic residues" evidence="1">
    <location>
        <begin position="153"/>
        <end position="180"/>
    </location>
</feature>
<dbReference type="SUPFAM" id="SSF52833">
    <property type="entry name" value="Thioredoxin-like"/>
    <property type="match status" value="1"/>
</dbReference>
<dbReference type="Proteomes" id="UP001295423">
    <property type="component" value="Unassembled WGS sequence"/>
</dbReference>
<dbReference type="AlphaFoldDB" id="A0AAD2G0C7"/>
<dbReference type="InterPro" id="IPR000866">
    <property type="entry name" value="AhpC/TSA"/>
</dbReference>
<evidence type="ECO:0000313" key="4">
    <source>
        <dbReference type="Proteomes" id="UP001295423"/>
    </source>
</evidence>
<dbReference type="PROSITE" id="PS51352">
    <property type="entry name" value="THIOREDOXIN_2"/>
    <property type="match status" value="1"/>
</dbReference>
<keyword evidence="4" id="KW-1185">Reference proteome</keyword>
<reference evidence="3" key="1">
    <citation type="submission" date="2023-08" db="EMBL/GenBank/DDBJ databases">
        <authorList>
            <person name="Audoor S."/>
            <person name="Bilcke G."/>
        </authorList>
    </citation>
    <scope>NUCLEOTIDE SEQUENCE</scope>
</reference>
<dbReference type="PANTHER" id="PTHR42852">
    <property type="entry name" value="THIOL:DISULFIDE INTERCHANGE PROTEIN DSBE"/>
    <property type="match status" value="1"/>
</dbReference>
<feature type="compositionally biased region" description="Low complexity" evidence="1">
    <location>
        <begin position="181"/>
        <end position="201"/>
    </location>
</feature>
<protein>
    <recommendedName>
        <fullName evidence="2">Thioredoxin domain-containing protein</fullName>
    </recommendedName>
</protein>
<organism evidence="3 4">
    <name type="scientific">Cylindrotheca closterium</name>
    <dbReference type="NCBI Taxonomy" id="2856"/>
    <lineage>
        <taxon>Eukaryota</taxon>
        <taxon>Sar</taxon>
        <taxon>Stramenopiles</taxon>
        <taxon>Ochrophyta</taxon>
        <taxon>Bacillariophyta</taxon>
        <taxon>Bacillariophyceae</taxon>
        <taxon>Bacillariophycidae</taxon>
        <taxon>Bacillariales</taxon>
        <taxon>Bacillariaceae</taxon>
        <taxon>Cylindrotheca</taxon>
    </lineage>
</organism>
<name>A0AAD2G0C7_9STRA</name>
<accession>A0AAD2G0C7</accession>
<dbReference type="GO" id="GO:0016491">
    <property type="term" value="F:oxidoreductase activity"/>
    <property type="evidence" value="ECO:0007669"/>
    <property type="project" value="InterPro"/>
</dbReference>
<comment type="caution">
    <text evidence="3">The sequence shown here is derived from an EMBL/GenBank/DDBJ whole genome shotgun (WGS) entry which is preliminary data.</text>
</comment>
<feature type="domain" description="Thioredoxin" evidence="2">
    <location>
        <begin position="358"/>
        <end position="506"/>
    </location>
</feature>
<gene>
    <name evidence="3" type="ORF">CYCCA115_LOCUS17525</name>
</gene>
<dbReference type="InterPro" id="IPR050553">
    <property type="entry name" value="Thioredoxin_ResA/DsbE_sf"/>
</dbReference>
<dbReference type="Gene3D" id="3.40.30.10">
    <property type="entry name" value="Glutaredoxin"/>
    <property type="match status" value="1"/>
</dbReference>
<feature type="region of interest" description="Disordered" evidence="1">
    <location>
        <begin position="12"/>
        <end position="31"/>
    </location>
</feature>